<feature type="compositionally biased region" description="Polar residues" evidence="1">
    <location>
        <begin position="27"/>
        <end position="38"/>
    </location>
</feature>
<sequence>MEPCTDAQGEPDTVLHHVEILDQPVTSALMSGDNTQPLTPGKMSARHGKDSLQVPSRDPPSSPTLSTGVGYSHGFDRGKEEALQLKEDTSHSISKSKVGPATPYPRAR</sequence>
<feature type="compositionally biased region" description="Basic and acidic residues" evidence="1">
    <location>
        <begin position="74"/>
        <end position="90"/>
    </location>
</feature>
<keyword evidence="3" id="KW-1185">Reference proteome</keyword>
<organism evidence="2 3">
    <name type="scientific">Synaphobranchus kaupii</name>
    <name type="common">Kaup's arrowtooth eel</name>
    <dbReference type="NCBI Taxonomy" id="118154"/>
    <lineage>
        <taxon>Eukaryota</taxon>
        <taxon>Metazoa</taxon>
        <taxon>Chordata</taxon>
        <taxon>Craniata</taxon>
        <taxon>Vertebrata</taxon>
        <taxon>Euteleostomi</taxon>
        <taxon>Actinopterygii</taxon>
        <taxon>Neopterygii</taxon>
        <taxon>Teleostei</taxon>
        <taxon>Anguilliformes</taxon>
        <taxon>Synaphobranchidae</taxon>
        <taxon>Synaphobranchus</taxon>
    </lineage>
</organism>
<evidence type="ECO:0000256" key="1">
    <source>
        <dbReference type="SAM" id="MobiDB-lite"/>
    </source>
</evidence>
<gene>
    <name evidence="2" type="ORF">SKAU_G00430280</name>
</gene>
<feature type="region of interest" description="Disordered" evidence="1">
    <location>
        <begin position="27"/>
        <end position="108"/>
    </location>
</feature>
<reference evidence="2" key="1">
    <citation type="journal article" date="2023" name="Science">
        <title>Genome structures resolve the early diversification of teleost fishes.</title>
        <authorList>
            <person name="Parey E."/>
            <person name="Louis A."/>
            <person name="Montfort J."/>
            <person name="Bouchez O."/>
            <person name="Roques C."/>
            <person name="Iampietro C."/>
            <person name="Lluch J."/>
            <person name="Castinel A."/>
            <person name="Donnadieu C."/>
            <person name="Desvignes T."/>
            <person name="Floi Bucao C."/>
            <person name="Jouanno E."/>
            <person name="Wen M."/>
            <person name="Mejri S."/>
            <person name="Dirks R."/>
            <person name="Jansen H."/>
            <person name="Henkel C."/>
            <person name="Chen W.J."/>
            <person name="Zahm M."/>
            <person name="Cabau C."/>
            <person name="Klopp C."/>
            <person name="Thompson A.W."/>
            <person name="Robinson-Rechavi M."/>
            <person name="Braasch I."/>
            <person name="Lecointre G."/>
            <person name="Bobe J."/>
            <person name="Postlethwait J.H."/>
            <person name="Berthelot C."/>
            <person name="Roest Crollius H."/>
            <person name="Guiguen Y."/>
        </authorList>
    </citation>
    <scope>NUCLEOTIDE SEQUENCE</scope>
    <source>
        <strain evidence="2">WJC10195</strain>
    </source>
</reference>
<dbReference type="EMBL" id="JAINUF010000066">
    <property type="protein sequence ID" value="KAJ8331993.1"/>
    <property type="molecule type" value="Genomic_DNA"/>
</dbReference>
<dbReference type="Proteomes" id="UP001152622">
    <property type="component" value="Unassembled WGS sequence"/>
</dbReference>
<name>A0A9Q1I841_SYNKA</name>
<evidence type="ECO:0000313" key="3">
    <source>
        <dbReference type="Proteomes" id="UP001152622"/>
    </source>
</evidence>
<proteinExistence type="predicted"/>
<protein>
    <submittedName>
        <fullName evidence="2">Uncharacterized protein</fullName>
    </submittedName>
</protein>
<dbReference type="AlphaFoldDB" id="A0A9Q1I841"/>
<evidence type="ECO:0000313" key="2">
    <source>
        <dbReference type="EMBL" id="KAJ8331993.1"/>
    </source>
</evidence>
<comment type="caution">
    <text evidence="2">The sequence shown here is derived from an EMBL/GenBank/DDBJ whole genome shotgun (WGS) entry which is preliminary data.</text>
</comment>
<accession>A0A9Q1I841</accession>